<dbReference type="EMBL" id="AGNK02005909">
    <property type="status" value="NOT_ANNOTATED_CDS"/>
    <property type="molecule type" value="Genomic_DNA"/>
</dbReference>
<evidence type="ECO:0000256" key="1">
    <source>
        <dbReference type="SAM" id="MobiDB-lite"/>
    </source>
</evidence>
<dbReference type="Gramene" id="KQK90241">
    <property type="protein sequence ID" value="KQK90241"/>
    <property type="gene ID" value="SETIT_038162mg"/>
</dbReference>
<accession>K4AH05</accession>
<reference evidence="3" key="1">
    <citation type="journal article" date="2012" name="Nat. Biotechnol.">
        <title>Reference genome sequence of the model plant Setaria.</title>
        <authorList>
            <person name="Bennetzen J.L."/>
            <person name="Schmutz J."/>
            <person name="Wang H."/>
            <person name="Percifield R."/>
            <person name="Hawkins J."/>
            <person name="Pontaroli A.C."/>
            <person name="Estep M."/>
            <person name="Feng L."/>
            <person name="Vaughn J.N."/>
            <person name="Grimwood J."/>
            <person name="Jenkins J."/>
            <person name="Barry K."/>
            <person name="Lindquist E."/>
            <person name="Hellsten U."/>
            <person name="Deshpande S."/>
            <person name="Wang X."/>
            <person name="Wu X."/>
            <person name="Mitros T."/>
            <person name="Triplett J."/>
            <person name="Yang X."/>
            <person name="Ye C.Y."/>
            <person name="Mauro-Herrera M."/>
            <person name="Wang L."/>
            <person name="Li P."/>
            <person name="Sharma M."/>
            <person name="Sharma R."/>
            <person name="Ronald P.C."/>
            <person name="Panaud O."/>
            <person name="Kellogg E.A."/>
            <person name="Brutnell T.P."/>
            <person name="Doust A.N."/>
            <person name="Tuskan G.A."/>
            <person name="Rokhsar D."/>
            <person name="Devos K.M."/>
        </authorList>
    </citation>
    <scope>NUCLEOTIDE SEQUENCE [LARGE SCALE GENOMIC DNA]</scope>
    <source>
        <strain evidence="3">cv. Yugu1</strain>
    </source>
</reference>
<protein>
    <submittedName>
        <fullName evidence="2">Uncharacterized protein</fullName>
    </submittedName>
</protein>
<evidence type="ECO:0000313" key="3">
    <source>
        <dbReference type="Proteomes" id="UP000004995"/>
    </source>
</evidence>
<dbReference type="EnsemblPlants" id="KQK90241">
    <property type="protein sequence ID" value="KQK90241"/>
    <property type="gene ID" value="SETIT_038162mg"/>
</dbReference>
<sequence>MESFTCVIWLDLWINFWETISLRLISTGNNRREELTCRTASGSVRGLPRTARSWQLLLPRKSKSCILEPFQRRPEPFDLGQTQNRQLRDEPRRNATNPPPPAAS</sequence>
<reference evidence="2" key="2">
    <citation type="submission" date="2018-08" db="UniProtKB">
        <authorList>
            <consortium name="EnsemblPlants"/>
        </authorList>
    </citation>
    <scope>IDENTIFICATION</scope>
    <source>
        <strain evidence="2">Yugu1</strain>
    </source>
</reference>
<dbReference type="AlphaFoldDB" id="K4AH05"/>
<keyword evidence="3" id="KW-1185">Reference proteome</keyword>
<dbReference type="HOGENOM" id="CLU_2254862_0_0_1"/>
<name>K4AH05_SETIT</name>
<dbReference type="InParanoid" id="K4AH05"/>
<evidence type="ECO:0000313" key="2">
    <source>
        <dbReference type="EnsemblPlants" id="KQK90241"/>
    </source>
</evidence>
<organism evidence="2 3">
    <name type="scientific">Setaria italica</name>
    <name type="common">Foxtail millet</name>
    <name type="synonym">Panicum italicum</name>
    <dbReference type="NCBI Taxonomy" id="4555"/>
    <lineage>
        <taxon>Eukaryota</taxon>
        <taxon>Viridiplantae</taxon>
        <taxon>Streptophyta</taxon>
        <taxon>Embryophyta</taxon>
        <taxon>Tracheophyta</taxon>
        <taxon>Spermatophyta</taxon>
        <taxon>Magnoliopsida</taxon>
        <taxon>Liliopsida</taxon>
        <taxon>Poales</taxon>
        <taxon>Poaceae</taxon>
        <taxon>PACMAD clade</taxon>
        <taxon>Panicoideae</taxon>
        <taxon>Panicodae</taxon>
        <taxon>Paniceae</taxon>
        <taxon>Cenchrinae</taxon>
        <taxon>Setaria</taxon>
    </lineage>
</organism>
<proteinExistence type="predicted"/>
<dbReference type="Proteomes" id="UP000004995">
    <property type="component" value="Unassembled WGS sequence"/>
</dbReference>
<feature type="region of interest" description="Disordered" evidence="1">
    <location>
        <begin position="70"/>
        <end position="104"/>
    </location>
</feature>